<feature type="compositionally biased region" description="Polar residues" evidence="3">
    <location>
        <begin position="424"/>
        <end position="433"/>
    </location>
</feature>
<evidence type="ECO:0000256" key="2">
    <source>
        <dbReference type="SAM" id="Coils"/>
    </source>
</evidence>
<feature type="compositionally biased region" description="Polar residues" evidence="3">
    <location>
        <begin position="532"/>
        <end position="541"/>
    </location>
</feature>
<sequence>MFSDSRATATTPGEQRGFKAHAPHFIPWLRNSLKAHHSSSSGDGGDLGLNGAYRSSSEGRGALTTLERAKGIGFFSSRAKKGELRCNGIGMLPVVLRGHHILPGSLGKQREDGPAMWSKTKELEVEPSTNAQLSPEEGLADSCSSPPQSHNVGYTSSPSMRKYGPLVGPHPTPVPVLLAEKPDYDLPVVVCMEDSEGKMWDYTSHTTYRQRDVHSSSWLSSGTQQLIERERGFSSSFSCVNKHGRSSQSQRDLTALNGLVFSSQTPPGALGCTATLRGPRRPQPNSERIAILGQNQTWVPHRPNREQEPQRKGAECSRKVVRNQIKRVVDNLEQVLTSLRDIQQEIKEVVQQIDYLTSSIDLDDEEQQRPGGEAQPPSDSSYSSGSSSSEVTVRSAQQRAPGAENQPGTADSYRTPSREDHSRSQPSQNGQLRSITAGFLSERSVQLTCGRFPRKTLSRVNTSSLPPSRNPTTQDHVSSPKRSLPARPPTPGLSPLTVNLHHPGSQPSSPLSPKSYPPPALSPSVIIETKVGSLQTPQSDLPSAGPFPPFLSHPQSASCPPTNFETKSLPLLHDKERRAASAGPSNACAAKPPTGQGRRARKPPPYPHHRLSEPTKKVKEPRKAPPYPEKRRLLSTTV</sequence>
<organism evidence="4 5">
    <name type="scientific">Gambusia affinis</name>
    <name type="common">Western mosquitofish</name>
    <name type="synonym">Heterandria affinis</name>
    <dbReference type="NCBI Taxonomy" id="33528"/>
    <lineage>
        <taxon>Eukaryota</taxon>
        <taxon>Metazoa</taxon>
        <taxon>Chordata</taxon>
        <taxon>Craniata</taxon>
        <taxon>Vertebrata</taxon>
        <taxon>Euteleostomi</taxon>
        <taxon>Actinopterygii</taxon>
        <taxon>Neopterygii</taxon>
        <taxon>Teleostei</taxon>
        <taxon>Neoteleostei</taxon>
        <taxon>Acanthomorphata</taxon>
        <taxon>Ovalentaria</taxon>
        <taxon>Atherinomorphae</taxon>
        <taxon>Cyprinodontiformes</taxon>
        <taxon>Poeciliidae</taxon>
        <taxon>Poeciliinae</taxon>
        <taxon>Gambusia</taxon>
    </lineage>
</organism>
<evidence type="ECO:0000313" key="5">
    <source>
        <dbReference type="Proteomes" id="UP000250572"/>
    </source>
</evidence>
<evidence type="ECO:0000313" key="4">
    <source>
        <dbReference type="EMBL" id="PWA20924.1"/>
    </source>
</evidence>
<feature type="region of interest" description="Disordered" evidence="3">
    <location>
        <begin position="456"/>
        <end position="638"/>
    </location>
</feature>
<proteinExistence type="predicted"/>
<feature type="region of interest" description="Disordered" evidence="3">
    <location>
        <begin position="121"/>
        <end position="157"/>
    </location>
</feature>
<dbReference type="PANTHER" id="PTHR15917">
    <property type="match status" value="1"/>
</dbReference>
<accession>A0A315VDK4</accession>
<keyword evidence="1 2" id="KW-0175">Coiled coil</keyword>
<dbReference type="AlphaFoldDB" id="A0A315VDK4"/>
<feature type="compositionally biased region" description="Polar residues" evidence="3">
    <location>
        <begin position="458"/>
        <end position="481"/>
    </location>
</feature>
<dbReference type="InterPro" id="IPR027997">
    <property type="entry name" value="Largen/INSYN1"/>
</dbReference>
<comment type="caution">
    <text evidence="4">The sequence shown here is derived from an EMBL/GenBank/DDBJ whole genome shotgun (WGS) entry which is preliminary data.</text>
</comment>
<feature type="compositionally biased region" description="Low complexity" evidence="3">
    <location>
        <begin position="580"/>
        <end position="590"/>
    </location>
</feature>
<dbReference type="Proteomes" id="UP000250572">
    <property type="component" value="Unassembled WGS sequence"/>
</dbReference>
<feature type="compositionally biased region" description="Basic and acidic residues" evidence="3">
    <location>
        <begin position="610"/>
        <end position="632"/>
    </location>
</feature>
<feature type="compositionally biased region" description="Polar residues" evidence="3">
    <location>
        <begin position="553"/>
        <end position="566"/>
    </location>
</feature>
<feature type="compositionally biased region" description="Low complexity" evidence="3">
    <location>
        <begin position="503"/>
        <end position="514"/>
    </location>
</feature>
<feature type="compositionally biased region" description="Polar residues" evidence="3">
    <location>
        <begin position="406"/>
        <end position="415"/>
    </location>
</feature>
<feature type="coiled-coil region" evidence="2">
    <location>
        <begin position="325"/>
        <end position="352"/>
    </location>
</feature>
<protein>
    <recommendedName>
        <fullName evidence="6">Proline rich 16</fullName>
    </recommendedName>
</protein>
<feature type="compositionally biased region" description="Low complexity" evidence="3">
    <location>
        <begin position="378"/>
        <end position="389"/>
    </location>
</feature>
<evidence type="ECO:0000256" key="3">
    <source>
        <dbReference type="SAM" id="MobiDB-lite"/>
    </source>
</evidence>
<feature type="compositionally biased region" description="Polar residues" evidence="3">
    <location>
        <begin position="142"/>
        <end position="157"/>
    </location>
</feature>
<dbReference type="GO" id="GO:0045793">
    <property type="term" value="P:positive regulation of cell size"/>
    <property type="evidence" value="ECO:0007669"/>
    <property type="project" value="TreeGrafter"/>
</dbReference>
<evidence type="ECO:0008006" key="6">
    <source>
        <dbReference type="Google" id="ProtNLM"/>
    </source>
</evidence>
<gene>
    <name evidence="4" type="ORF">CCH79_00007136</name>
</gene>
<feature type="region of interest" description="Disordered" evidence="3">
    <location>
        <begin position="360"/>
        <end position="433"/>
    </location>
</feature>
<dbReference type="PANTHER" id="PTHR15917:SF0">
    <property type="entry name" value="PROTEIN LARGEN"/>
    <property type="match status" value="1"/>
</dbReference>
<evidence type="ECO:0000256" key="1">
    <source>
        <dbReference type="ARBA" id="ARBA00023054"/>
    </source>
</evidence>
<dbReference type="GO" id="GO:0045727">
    <property type="term" value="P:positive regulation of translation"/>
    <property type="evidence" value="ECO:0007669"/>
    <property type="project" value="TreeGrafter"/>
</dbReference>
<name>A0A315VDK4_GAMAF</name>
<reference evidence="4 5" key="1">
    <citation type="journal article" date="2018" name="G3 (Bethesda)">
        <title>A High-Quality Reference Genome for the Invasive Mosquitofish Gambusia affinis Using a Chicago Library.</title>
        <authorList>
            <person name="Hoffberg S.L."/>
            <person name="Troendle N.J."/>
            <person name="Glenn T.C."/>
            <person name="Mahmud O."/>
            <person name="Louha S."/>
            <person name="Chalopin D."/>
            <person name="Bennetzen J.L."/>
            <person name="Mauricio R."/>
        </authorList>
    </citation>
    <scope>NUCLEOTIDE SEQUENCE [LARGE SCALE GENOMIC DNA]</scope>
    <source>
        <strain evidence="4">NE01/NJP1002.9</strain>
        <tissue evidence="4">Muscle</tissue>
    </source>
</reference>
<keyword evidence="5" id="KW-1185">Reference proteome</keyword>
<dbReference type="EMBL" id="NHOQ01001926">
    <property type="protein sequence ID" value="PWA20924.1"/>
    <property type="molecule type" value="Genomic_DNA"/>
</dbReference>